<evidence type="ECO:0000313" key="3">
    <source>
        <dbReference type="Proteomes" id="UP000450000"/>
    </source>
</evidence>
<organism evidence="2 3">
    <name type="scientific">Streptomyces kaniharaensis</name>
    <dbReference type="NCBI Taxonomy" id="212423"/>
    <lineage>
        <taxon>Bacteria</taxon>
        <taxon>Bacillati</taxon>
        <taxon>Actinomycetota</taxon>
        <taxon>Actinomycetes</taxon>
        <taxon>Kitasatosporales</taxon>
        <taxon>Streptomycetaceae</taxon>
        <taxon>Streptomyces</taxon>
    </lineage>
</organism>
<feature type="compositionally biased region" description="Basic and acidic residues" evidence="1">
    <location>
        <begin position="57"/>
        <end position="68"/>
    </location>
</feature>
<dbReference type="EMBL" id="WBOF01000001">
    <property type="protein sequence ID" value="MQS11569.1"/>
    <property type="molecule type" value="Genomic_DNA"/>
</dbReference>
<dbReference type="Proteomes" id="UP000450000">
    <property type="component" value="Unassembled WGS sequence"/>
</dbReference>
<protein>
    <submittedName>
        <fullName evidence="2">Uncharacterized protein</fullName>
    </submittedName>
</protein>
<sequence>MILVQAVLETLVPDGFGLWPVGEHEPYGFLTLHGDMTPADIGTAVACIANGTDPVEDGDRRPEPHPADPVDADPVDTFLYGLLNNPYPVAPGGFRVTDTATGAALLPGCCNGLDEWRDWLEVLDGGGVAGFGHGPSPLVERLGDVVRLTVDTDADTDTEGGSPVIELPVDELRRLIAGAEQDLRGFLRLAGSWAERQLPGYAAALTAALARVADPVEDD</sequence>
<dbReference type="AlphaFoldDB" id="A0A6N7KLY7"/>
<dbReference type="RefSeq" id="WP_326846263.1">
    <property type="nucleotide sequence ID" value="NZ_WBOF01000001.1"/>
</dbReference>
<proteinExistence type="predicted"/>
<evidence type="ECO:0000313" key="2">
    <source>
        <dbReference type="EMBL" id="MQS11569.1"/>
    </source>
</evidence>
<gene>
    <name evidence="2" type="ORF">F7Q99_04525</name>
</gene>
<evidence type="ECO:0000256" key="1">
    <source>
        <dbReference type="SAM" id="MobiDB-lite"/>
    </source>
</evidence>
<name>A0A6N7KLY7_9ACTN</name>
<feature type="region of interest" description="Disordered" evidence="1">
    <location>
        <begin position="51"/>
        <end position="71"/>
    </location>
</feature>
<comment type="caution">
    <text evidence="2">The sequence shown here is derived from an EMBL/GenBank/DDBJ whole genome shotgun (WGS) entry which is preliminary data.</text>
</comment>
<reference evidence="2 3" key="1">
    <citation type="submission" date="2019-09" db="EMBL/GenBank/DDBJ databases">
        <title>Genome Sequences of Streptomyces kaniharaensis ATCC 21070.</title>
        <authorList>
            <person name="Zhu W."/>
            <person name="De Crecy-Lagard V."/>
            <person name="Richards N.G."/>
        </authorList>
    </citation>
    <scope>NUCLEOTIDE SEQUENCE [LARGE SCALE GENOMIC DNA]</scope>
    <source>
        <strain evidence="2 3">SF-557</strain>
    </source>
</reference>
<accession>A0A6N7KLY7</accession>
<keyword evidence="3" id="KW-1185">Reference proteome</keyword>